<dbReference type="InterPro" id="IPR009061">
    <property type="entry name" value="DNA-bd_dom_put_sf"/>
</dbReference>
<dbReference type="OrthoDB" id="9802039at2"/>
<dbReference type="AlphaFoldDB" id="A0A5C8NLX9"/>
<dbReference type="Gene3D" id="1.10.1660.10">
    <property type="match status" value="1"/>
</dbReference>
<name>A0A5C8NLX9_9ACTN</name>
<dbReference type="SMART" id="SM00422">
    <property type="entry name" value="HTH_MERR"/>
    <property type="match status" value="1"/>
</dbReference>
<evidence type="ECO:0000313" key="4">
    <source>
        <dbReference type="Proteomes" id="UP000321571"/>
    </source>
</evidence>
<dbReference type="PRINTS" id="PR00040">
    <property type="entry name" value="HTHMERR"/>
</dbReference>
<dbReference type="PROSITE" id="PS50937">
    <property type="entry name" value="HTH_MERR_2"/>
    <property type="match status" value="1"/>
</dbReference>
<feature type="domain" description="HTH merR-type" evidence="2">
    <location>
        <begin position="7"/>
        <end position="73"/>
    </location>
</feature>
<sequence>MKSSLRSIGDTAARFGLKTNVLRHWEDVGLLKPERDGAGRRRYGDDDLVRIAVILRSKAAGMSLEQIAVLLDDDHGPQRHRVLQEHIAELDRRMEEMRRSRAMTLHAFKCEAHDITRCPHFRAMVTDVLDGSGTWRSMEPSQALP</sequence>
<dbReference type="SUPFAM" id="SSF46955">
    <property type="entry name" value="Putative DNA-binding domain"/>
    <property type="match status" value="1"/>
</dbReference>
<dbReference type="Pfam" id="PF13411">
    <property type="entry name" value="MerR_1"/>
    <property type="match status" value="1"/>
</dbReference>
<evidence type="ECO:0000256" key="1">
    <source>
        <dbReference type="ARBA" id="ARBA00023125"/>
    </source>
</evidence>
<dbReference type="InterPro" id="IPR000551">
    <property type="entry name" value="MerR-type_HTH_dom"/>
</dbReference>
<protein>
    <submittedName>
        <fullName evidence="3">MerR family transcriptional regulator</fullName>
    </submittedName>
</protein>
<dbReference type="Proteomes" id="UP000321571">
    <property type="component" value="Unassembled WGS sequence"/>
</dbReference>
<evidence type="ECO:0000259" key="2">
    <source>
        <dbReference type="PROSITE" id="PS50937"/>
    </source>
</evidence>
<organism evidence="3 4">
    <name type="scientific">Aeromicrobium terrae</name>
    <dbReference type="NCBI Taxonomy" id="2498846"/>
    <lineage>
        <taxon>Bacteria</taxon>
        <taxon>Bacillati</taxon>
        <taxon>Actinomycetota</taxon>
        <taxon>Actinomycetes</taxon>
        <taxon>Propionibacteriales</taxon>
        <taxon>Nocardioidaceae</taxon>
        <taxon>Aeromicrobium</taxon>
    </lineage>
</organism>
<dbReference type="GO" id="GO:0003700">
    <property type="term" value="F:DNA-binding transcription factor activity"/>
    <property type="evidence" value="ECO:0007669"/>
    <property type="project" value="InterPro"/>
</dbReference>
<keyword evidence="1" id="KW-0238">DNA-binding</keyword>
<dbReference type="CDD" id="cd00592">
    <property type="entry name" value="HTH_MerR-like"/>
    <property type="match status" value="1"/>
</dbReference>
<evidence type="ECO:0000313" key="3">
    <source>
        <dbReference type="EMBL" id="TXL61811.1"/>
    </source>
</evidence>
<dbReference type="PANTHER" id="PTHR30204">
    <property type="entry name" value="REDOX-CYCLING DRUG-SENSING TRANSCRIPTIONAL ACTIVATOR SOXR"/>
    <property type="match status" value="1"/>
</dbReference>
<dbReference type="InterPro" id="IPR047057">
    <property type="entry name" value="MerR_fam"/>
</dbReference>
<dbReference type="RefSeq" id="WP_147683908.1">
    <property type="nucleotide sequence ID" value="NZ_VDUX01000002.1"/>
</dbReference>
<keyword evidence="4" id="KW-1185">Reference proteome</keyword>
<gene>
    <name evidence="3" type="ORF">FHP06_03550</name>
</gene>
<proteinExistence type="predicted"/>
<accession>A0A5C8NLX9</accession>
<dbReference type="EMBL" id="VDUX01000002">
    <property type="protein sequence ID" value="TXL61811.1"/>
    <property type="molecule type" value="Genomic_DNA"/>
</dbReference>
<dbReference type="PANTHER" id="PTHR30204:SF93">
    <property type="entry name" value="HTH MERR-TYPE DOMAIN-CONTAINING PROTEIN"/>
    <property type="match status" value="1"/>
</dbReference>
<reference evidence="3 4" key="1">
    <citation type="submission" date="2019-06" db="EMBL/GenBank/DDBJ databases">
        <title>Aeromicrobium sp. nov., isolated from a maize field.</title>
        <authorList>
            <person name="Lin S.-Y."/>
            <person name="Tsai C.-F."/>
            <person name="Young C.-C."/>
        </authorList>
    </citation>
    <scope>NUCLEOTIDE SEQUENCE [LARGE SCALE GENOMIC DNA]</scope>
    <source>
        <strain evidence="3 4">CC-CFT486</strain>
    </source>
</reference>
<dbReference type="GO" id="GO:0003677">
    <property type="term" value="F:DNA binding"/>
    <property type="evidence" value="ECO:0007669"/>
    <property type="project" value="UniProtKB-KW"/>
</dbReference>
<comment type="caution">
    <text evidence="3">The sequence shown here is derived from an EMBL/GenBank/DDBJ whole genome shotgun (WGS) entry which is preliminary data.</text>
</comment>